<dbReference type="EMBL" id="JACIFX010000018">
    <property type="protein sequence ID" value="MBB4232802.1"/>
    <property type="molecule type" value="Genomic_DNA"/>
</dbReference>
<evidence type="ECO:0000313" key="1">
    <source>
        <dbReference type="EMBL" id="MBB4232802.1"/>
    </source>
</evidence>
<gene>
    <name evidence="1" type="ORF">GGD56_006701</name>
</gene>
<name>A0ABR6IY31_9HYPH</name>
<dbReference type="RefSeq" id="WP_022719025.1">
    <property type="nucleotide sequence ID" value="NZ_JACIFX010000018.1"/>
</dbReference>
<evidence type="ECO:0000313" key="2">
    <source>
        <dbReference type="Proteomes" id="UP000551353"/>
    </source>
</evidence>
<reference evidence="1 2" key="1">
    <citation type="submission" date="2020-08" db="EMBL/GenBank/DDBJ databases">
        <title>Genomic Encyclopedia of Type Strains, Phase IV (KMG-V): Genome sequencing to study the core and pangenomes of soil and plant-associated prokaryotes.</title>
        <authorList>
            <person name="Whitman W."/>
        </authorList>
    </citation>
    <scope>NUCLEOTIDE SEQUENCE [LARGE SCALE GENOMIC DNA]</scope>
    <source>
        <strain evidence="1 2">SEMIA 4087</strain>
    </source>
</reference>
<proteinExistence type="predicted"/>
<sequence>MSQTFNGYWFDEFHLTNADARRTDGGLDKTMPTAAVLALLSRR</sequence>
<comment type="caution">
    <text evidence="1">The sequence shown here is derived from an EMBL/GenBank/DDBJ whole genome shotgun (WGS) entry which is preliminary data.</text>
</comment>
<protein>
    <submittedName>
        <fullName evidence="1">Uncharacterized protein</fullName>
    </submittedName>
</protein>
<keyword evidence="2" id="KW-1185">Reference proteome</keyword>
<dbReference type="Proteomes" id="UP000551353">
    <property type="component" value="Unassembled WGS sequence"/>
</dbReference>
<accession>A0ABR6IY31</accession>
<organism evidence="1 2">
    <name type="scientific">Rhizobium mongolense</name>
    <dbReference type="NCBI Taxonomy" id="57676"/>
    <lineage>
        <taxon>Bacteria</taxon>
        <taxon>Pseudomonadati</taxon>
        <taxon>Pseudomonadota</taxon>
        <taxon>Alphaproteobacteria</taxon>
        <taxon>Hyphomicrobiales</taxon>
        <taxon>Rhizobiaceae</taxon>
        <taxon>Rhizobium/Agrobacterium group</taxon>
        <taxon>Rhizobium</taxon>
    </lineage>
</organism>